<dbReference type="Pfam" id="PF03107">
    <property type="entry name" value="C1_2"/>
    <property type="match status" value="6"/>
</dbReference>
<feature type="domain" description="DC1" evidence="2">
    <location>
        <begin position="572"/>
        <end position="628"/>
    </location>
</feature>
<dbReference type="Pfam" id="PF22926">
    <property type="entry name" value="C1-like_CT"/>
    <property type="match status" value="1"/>
</dbReference>
<evidence type="ECO:0000256" key="1">
    <source>
        <dbReference type="ARBA" id="ARBA00022737"/>
    </source>
</evidence>
<dbReference type="InterPro" id="IPR046349">
    <property type="entry name" value="C1-like_sf"/>
</dbReference>
<dbReference type="PANTHER" id="PTHR32410:SF153">
    <property type="entry name" value="CHP-RICH ZINC FINGER PROTEIN-LIKE-RELATED"/>
    <property type="match status" value="1"/>
</dbReference>
<dbReference type="EMBL" id="CM010631">
    <property type="protein sequence ID" value="RID65941.1"/>
    <property type="molecule type" value="Genomic_DNA"/>
</dbReference>
<evidence type="ECO:0008006" key="6">
    <source>
        <dbReference type="Google" id="ProtNLM"/>
    </source>
</evidence>
<sequence>MDSDLDPKLMSLISELVSSSLDHDWREMLSLTTQIVSLVSSMGLDTQQKKLESELMSLIRQTIFLFNSMDMDCQPKPLSELISLVSQKLSRLNFMCRDSELAFLFIHTLRLEPEPELMSLIHQICSLAISMDLGLEKFISLCTQVEVTSDKGELKIKELPTKRYNKWSFVSRGCKGKNYEGYEKAPADIKHPLHPKHSLRLVFLEYHTTMPCYICQENLKGILYCCLACNFAIDLACLKKRHVLSIEQPKWHEHTLSLFPSKASLPCNLCSLNHSRCPFYICPPCDFVVHKSCIKLPRIIRISRHHHRISFTPSFAQGDWFCGVCRRKINNDFGGYSCIKDGCSYAAHSKCATRSNVWDGIELEGEPEESEDEQEDEPFVRISDTIIHHFSHQQHLLKLDHRHENTGEYFDEDIKQCEACIMPIYFGKFYSCTQCDFILHEACANLSRRIHHPIHAHPLTLVGAYDGVMDYLEDRCSACAWMCRAGFFYECSKEGCSFTINVQCATVSEPLVSASHKHPLFLTSEPGDWRMCSLCNFSDLSKTNETFNCIESECNFSLCFSCATIPQEARYKHDKHTLTLSPKKERSYARRFVRMYLSWCEVCEEKVYADDWFYKCDEYYCVTLHVDCLLGNDRDMKPGSSFFYLDRKVDVLPNNHHMSRPICFTCRRRCPQKIVFQMCGLILCSTFCMRGTHPRELT</sequence>
<proteinExistence type="predicted"/>
<feature type="domain" description="DC1" evidence="2">
    <location>
        <begin position="250"/>
        <end position="294"/>
    </location>
</feature>
<accession>A0A397ZKG5</accession>
<dbReference type="InterPro" id="IPR054483">
    <property type="entry name" value="DC1-like_CT"/>
</dbReference>
<protein>
    <recommendedName>
        <fullName evidence="6">Phorbol-ester/DAG-type domain-containing protein</fullName>
    </recommendedName>
</protein>
<dbReference type="Proteomes" id="UP000264353">
    <property type="component" value="Chromosome A4"/>
</dbReference>
<keyword evidence="1" id="KW-0677">Repeat</keyword>
<organism evidence="4 5">
    <name type="scientific">Brassica campestris</name>
    <name type="common">Field mustard</name>
    <dbReference type="NCBI Taxonomy" id="3711"/>
    <lineage>
        <taxon>Eukaryota</taxon>
        <taxon>Viridiplantae</taxon>
        <taxon>Streptophyta</taxon>
        <taxon>Embryophyta</taxon>
        <taxon>Tracheophyta</taxon>
        <taxon>Spermatophyta</taxon>
        <taxon>Magnoliopsida</taxon>
        <taxon>eudicotyledons</taxon>
        <taxon>Gunneridae</taxon>
        <taxon>Pentapetalae</taxon>
        <taxon>rosids</taxon>
        <taxon>malvids</taxon>
        <taxon>Brassicales</taxon>
        <taxon>Brassicaceae</taxon>
        <taxon>Brassiceae</taxon>
        <taxon>Brassica</taxon>
    </lineage>
</organism>
<dbReference type="SUPFAM" id="SSF57889">
    <property type="entry name" value="Cysteine-rich domain"/>
    <property type="match status" value="4"/>
</dbReference>
<evidence type="ECO:0000313" key="5">
    <source>
        <dbReference type="Proteomes" id="UP000264353"/>
    </source>
</evidence>
<dbReference type="AlphaFoldDB" id="A0A397ZKG5"/>
<feature type="domain" description="DC1" evidence="2">
    <location>
        <begin position="390"/>
        <end position="444"/>
    </location>
</feature>
<evidence type="ECO:0000259" key="2">
    <source>
        <dbReference type="Pfam" id="PF03107"/>
    </source>
</evidence>
<dbReference type="InterPro" id="IPR004146">
    <property type="entry name" value="DC1"/>
</dbReference>
<evidence type="ECO:0000259" key="3">
    <source>
        <dbReference type="Pfam" id="PF22926"/>
    </source>
</evidence>
<gene>
    <name evidence="4" type="ORF">BRARA_D01111</name>
</gene>
<feature type="domain" description="DC1" evidence="2">
    <location>
        <begin position="304"/>
        <end position="352"/>
    </location>
</feature>
<dbReference type="InterPro" id="IPR053192">
    <property type="entry name" value="Vacuole_Formation_Reg"/>
</dbReference>
<feature type="domain" description="DC1" evidence="2">
    <location>
        <begin position="192"/>
        <end position="237"/>
    </location>
</feature>
<feature type="domain" description="DC1-like C-terminal" evidence="3">
    <location>
        <begin position="649"/>
        <end position="689"/>
    </location>
</feature>
<evidence type="ECO:0000313" key="4">
    <source>
        <dbReference type="EMBL" id="RID65941.1"/>
    </source>
</evidence>
<dbReference type="PANTHER" id="PTHR32410">
    <property type="entry name" value="CYSTEINE/HISTIDINE-RICH C1 DOMAIN FAMILY PROTEIN"/>
    <property type="match status" value="1"/>
</dbReference>
<feature type="domain" description="DC1" evidence="2">
    <location>
        <begin position="454"/>
        <end position="505"/>
    </location>
</feature>
<reference evidence="4 5" key="1">
    <citation type="submission" date="2018-06" db="EMBL/GenBank/DDBJ databases">
        <title>WGS assembly of Brassica rapa FPsc.</title>
        <authorList>
            <person name="Bowman J."/>
            <person name="Kohchi T."/>
            <person name="Yamato K."/>
            <person name="Jenkins J."/>
            <person name="Shu S."/>
            <person name="Ishizaki K."/>
            <person name="Yamaoka S."/>
            <person name="Nishihama R."/>
            <person name="Nakamura Y."/>
            <person name="Berger F."/>
            <person name="Adam C."/>
            <person name="Aki S."/>
            <person name="Althoff F."/>
            <person name="Araki T."/>
            <person name="Arteaga-Vazquez M."/>
            <person name="Balasubrmanian S."/>
            <person name="Bauer D."/>
            <person name="Boehm C."/>
            <person name="Briginshaw L."/>
            <person name="Caballero-Perez J."/>
            <person name="Catarino B."/>
            <person name="Chen F."/>
            <person name="Chiyoda S."/>
            <person name="Chovatia M."/>
            <person name="Davies K."/>
            <person name="Delmans M."/>
            <person name="Demura T."/>
            <person name="Dierschke T."/>
            <person name="Dolan L."/>
            <person name="Dorantes-Acosta A."/>
            <person name="Eklund D."/>
            <person name="Florent S."/>
            <person name="Flores-Sandoval E."/>
            <person name="Fujiyama A."/>
            <person name="Fukuzawa H."/>
            <person name="Galik B."/>
            <person name="Grimanelli D."/>
            <person name="Grimwood J."/>
            <person name="Grossniklaus U."/>
            <person name="Hamada T."/>
            <person name="Haseloff J."/>
            <person name="Hetherington A."/>
            <person name="Higo A."/>
            <person name="Hirakawa Y."/>
            <person name="Hundley H."/>
            <person name="Ikeda Y."/>
            <person name="Inoue K."/>
            <person name="Inoue S."/>
            <person name="Ishida S."/>
            <person name="Jia Q."/>
            <person name="Kakita M."/>
            <person name="Kanazawa T."/>
            <person name="Kawai Y."/>
            <person name="Kawashima T."/>
            <person name="Kennedy M."/>
            <person name="Kinose K."/>
            <person name="Kinoshita T."/>
            <person name="Kohara Y."/>
            <person name="Koide E."/>
            <person name="Komatsu K."/>
            <person name="Kopischke S."/>
            <person name="Kubo M."/>
            <person name="Kyozuka J."/>
            <person name="Lagercrantz U."/>
            <person name="Lin S."/>
            <person name="Lindquist E."/>
            <person name="Lipzen A."/>
            <person name="Lu C."/>
            <person name="Luna E."/>
            <person name="Martienssen R."/>
            <person name="Minamino N."/>
            <person name="Mizutani M."/>
            <person name="Mizutani M."/>
            <person name="Mochizuki N."/>
            <person name="Monte I."/>
            <person name="Mosher R."/>
            <person name="Nagasaki H."/>
            <person name="Nakagami H."/>
            <person name="Naramoto S."/>
            <person name="Nishitani K."/>
            <person name="Ohtani M."/>
            <person name="Okamoto T."/>
            <person name="Okumura M."/>
            <person name="Phillips J."/>
            <person name="Pollak B."/>
            <person name="Reinders A."/>
            <person name="Roevekamp M."/>
            <person name="Sano R."/>
            <person name="Sawa S."/>
            <person name="Schmid M."/>
            <person name="Shirakawa M."/>
            <person name="Solano R."/>
            <person name="Spunde A."/>
            <person name="Suetsugu N."/>
            <person name="Sugano S."/>
            <person name="Sugiyama A."/>
            <person name="Sun R."/>
            <person name="Suzuki Y."/>
            <person name="Takenaka M."/>
            <person name="Takezawa D."/>
            <person name="Tomogane H."/>
            <person name="Tsuzuki M."/>
            <person name="Ueda T."/>
            <person name="Umeda M."/>
            <person name="Ward J."/>
            <person name="Watanabe Y."/>
            <person name="Yazaki K."/>
            <person name="Yokoyama R."/>
            <person name="Yoshitake Y."/>
            <person name="Yotsui I."/>
            <person name="Zachgo S."/>
            <person name="Schmutz J."/>
        </authorList>
    </citation>
    <scope>NUCLEOTIDE SEQUENCE [LARGE SCALE GENOMIC DNA]</scope>
    <source>
        <strain evidence="5">cv. B-3</strain>
    </source>
</reference>
<name>A0A397ZKG5_BRACM</name>